<dbReference type="Proteomes" id="UP000551327">
    <property type="component" value="Unassembled WGS sequence"/>
</dbReference>
<dbReference type="InterPro" id="IPR038161">
    <property type="entry name" value="VirB9/CagX/TrbG_C_sf"/>
</dbReference>
<dbReference type="CDD" id="cd06911">
    <property type="entry name" value="VirB9_CagX_TrbG"/>
    <property type="match status" value="1"/>
</dbReference>
<dbReference type="RefSeq" id="WP_185680054.1">
    <property type="nucleotide sequence ID" value="NZ_JACLAX010000015.1"/>
</dbReference>
<dbReference type="Pfam" id="PF03524">
    <property type="entry name" value="CagX"/>
    <property type="match status" value="1"/>
</dbReference>
<dbReference type="InterPro" id="IPR033645">
    <property type="entry name" value="VirB9/CagX/TrbG_C"/>
</dbReference>
<feature type="signal peptide" evidence="3">
    <location>
        <begin position="1"/>
        <end position="24"/>
    </location>
</feature>
<organism evidence="4 5">
    <name type="scientific">Novosphingobium piscinae</name>
    <dbReference type="NCBI Taxonomy" id="1507448"/>
    <lineage>
        <taxon>Bacteria</taxon>
        <taxon>Pseudomonadati</taxon>
        <taxon>Pseudomonadota</taxon>
        <taxon>Alphaproteobacteria</taxon>
        <taxon>Sphingomonadales</taxon>
        <taxon>Sphingomonadaceae</taxon>
        <taxon>Novosphingobium</taxon>
    </lineage>
</organism>
<evidence type="ECO:0000313" key="4">
    <source>
        <dbReference type="EMBL" id="MBC2670197.1"/>
    </source>
</evidence>
<protein>
    <submittedName>
        <fullName evidence="4">TrbG/VirB9 family P-type conjugative transfer protein</fullName>
    </submittedName>
</protein>
<keyword evidence="5" id="KW-1185">Reference proteome</keyword>
<proteinExistence type="inferred from homology"/>
<evidence type="ECO:0000256" key="1">
    <source>
        <dbReference type="ARBA" id="ARBA00006135"/>
    </source>
</evidence>
<feature type="chain" id="PRO_5030544851" evidence="3">
    <location>
        <begin position="25"/>
        <end position="257"/>
    </location>
</feature>
<dbReference type="Gene3D" id="2.60.40.2500">
    <property type="match status" value="1"/>
</dbReference>
<evidence type="ECO:0000256" key="2">
    <source>
        <dbReference type="ARBA" id="ARBA00022729"/>
    </source>
</evidence>
<sequence length="257" mass="27645">MRPFTAPGWTLAALAALTATVAQAREEHVTTRTYVADRVERFVGRPGFQSTIAFAPAERIENIAVGDGSGWQITPNRAANLLFVKPTGSSARLTNMTVVTDRRTYLFELRNDPRAVPAYLIRFSYPAAEAEPSPAPAPAVIAAAETVVAPSALPLDRMNFGWTMRGEKRLFPDRVFDDGEAVYLAWSPDRALPAILAPAPDGRSEGPVNFTARGQFLVVEGRHARLVLRSGRDMAVLEGAAAPGEPPATPARVAAAR</sequence>
<dbReference type="AlphaFoldDB" id="A0A7X1KQZ0"/>
<gene>
    <name evidence="4" type="ORF">H7F53_13660</name>
</gene>
<dbReference type="InterPro" id="IPR010258">
    <property type="entry name" value="Conjugal_tfr_TrbG/VirB9/CagX"/>
</dbReference>
<reference evidence="4 5" key="1">
    <citation type="submission" date="2020-08" db="EMBL/GenBank/DDBJ databases">
        <title>The genome sequence of type strain Novosphingobium piscinae KCTC 42194.</title>
        <authorList>
            <person name="Liu Y."/>
        </authorList>
    </citation>
    <scope>NUCLEOTIDE SEQUENCE [LARGE SCALE GENOMIC DNA]</scope>
    <source>
        <strain evidence="4 5">KCTC 42194</strain>
    </source>
</reference>
<dbReference type="EMBL" id="JACLAX010000015">
    <property type="protein sequence ID" value="MBC2670197.1"/>
    <property type="molecule type" value="Genomic_DNA"/>
</dbReference>
<comment type="similarity">
    <text evidence="1">Belongs to the TrbG/VirB9 family.</text>
</comment>
<accession>A0A7X1KQZ0</accession>
<evidence type="ECO:0000256" key="3">
    <source>
        <dbReference type="SAM" id="SignalP"/>
    </source>
</evidence>
<comment type="caution">
    <text evidence="4">The sequence shown here is derived from an EMBL/GenBank/DDBJ whole genome shotgun (WGS) entry which is preliminary data.</text>
</comment>
<keyword evidence="2 3" id="KW-0732">Signal</keyword>
<name>A0A7X1KQZ0_9SPHN</name>
<evidence type="ECO:0000313" key="5">
    <source>
        <dbReference type="Proteomes" id="UP000551327"/>
    </source>
</evidence>